<dbReference type="EMBL" id="JMCB01000005">
    <property type="protein sequence ID" value="KFE69200.1"/>
    <property type="molecule type" value="Genomic_DNA"/>
</dbReference>
<comment type="caution">
    <text evidence="2">The sequence shown here is derived from an EMBL/GenBank/DDBJ whole genome shotgun (WGS) entry which is preliminary data.</text>
</comment>
<protein>
    <submittedName>
        <fullName evidence="2">Uncharacterized protein</fullName>
    </submittedName>
</protein>
<dbReference type="Proteomes" id="UP000028725">
    <property type="component" value="Unassembled WGS sequence"/>
</dbReference>
<evidence type="ECO:0000313" key="2">
    <source>
        <dbReference type="EMBL" id="KFE69200.1"/>
    </source>
</evidence>
<feature type="transmembrane region" description="Helical" evidence="1">
    <location>
        <begin position="17"/>
        <end position="35"/>
    </location>
</feature>
<dbReference type="RefSeq" id="WP_157231995.1">
    <property type="nucleotide sequence ID" value="NZ_JMCB01000005.1"/>
</dbReference>
<keyword evidence="1" id="KW-1133">Transmembrane helix</keyword>
<evidence type="ECO:0000256" key="1">
    <source>
        <dbReference type="SAM" id="Phobius"/>
    </source>
</evidence>
<keyword evidence="1" id="KW-0812">Transmembrane</keyword>
<reference evidence="2 3" key="1">
    <citation type="submission" date="2014-04" db="EMBL/GenBank/DDBJ databases">
        <title>Genome assembly of Hyalangium minutum DSM 14724.</title>
        <authorList>
            <person name="Sharma G."/>
            <person name="Subramanian S."/>
        </authorList>
    </citation>
    <scope>NUCLEOTIDE SEQUENCE [LARGE SCALE GENOMIC DNA]</scope>
    <source>
        <strain evidence="2 3">DSM 14724</strain>
    </source>
</reference>
<organism evidence="2 3">
    <name type="scientific">Hyalangium minutum</name>
    <dbReference type="NCBI Taxonomy" id="394096"/>
    <lineage>
        <taxon>Bacteria</taxon>
        <taxon>Pseudomonadati</taxon>
        <taxon>Myxococcota</taxon>
        <taxon>Myxococcia</taxon>
        <taxon>Myxococcales</taxon>
        <taxon>Cystobacterineae</taxon>
        <taxon>Archangiaceae</taxon>
        <taxon>Hyalangium</taxon>
    </lineage>
</organism>
<accession>A0A085WND7</accession>
<keyword evidence="3" id="KW-1185">Reference proteome</keyword>
<gene>
    <name evidence="2" type="ORF">DB31_7102</name>
</gene>
<name>A0A085WND7_9BACT</name>
<evidence type="ECO:0000313" key="3">
    <source>
        <dbReference type="Proteomes" id="UP000028725"/>
    </source>
</evidence>
<dbReference type="AlphaFoldDB" id="A0A085WND7"/>
<proteinExistence type="predicted"/>
<keyword evidence="1" id="KW-0472">Membrane</keyword>
<sequence length="56" mass="5687">MGPGCARPSPKTSYRGFWGFAFGLSGFASGAAGSTKRLPTVGSRFGLRTTGCVSAL</sequence>